<accession>A0AAD8SFU8</accession>
<proteinExistence type="predicted"/>
<sequence length="318" mass="36392">MDSDDEVMVQLFTEEKNAHAVRRQQQQLILTKMLRVRQPFFVMPRRGGSKLGKSRNINRHRETDAMLLDADYFNDDATHSQKEFQHRFRMNNELFLKIVHGLREYDTYFMAKKDCTGTSNDINVLHRSLVFTRLAEGQAPAVNFEVSVLTWSEAQMWEVMNACVIIHNMIIESERDTHVQDDHPFDYQGPLAESGTLLDLAAAKFLRRAAPGEVDLHDLLWGPRNPYEDRIESPIAVVHLRLYSDNGIDLHRPSTARHSRTRRTRGAPTCIASGCSCSRGLHRLSVFVAIDRDYIDNAAIDSDLRVVHAMARIVPPSV</sequence>
<dbReference type="PANTHER" id="PTHR47150">
    <property type="entry name" value="OS12G0169200 PROTEIN"/>
    <property type="match status" value="1"/>
</dbReference>
<evidence type="ECO:0000313" key="2">
    <source>
        <dbReference type="Proteomes" id="UP001231189"/>
    </source>
</evidence>
<organism evidence="1 2">
    <name type="scientific">Lolium multiflorum</name>
    <name type="common">Italian ryegrass</name>
    <name type="synonym">Lolium perenne subsp. multiflorum</name>
    <dbReference type="NCBI Taxonomy" id="4521"/>
    <lineage>
        <taxon>Eukaryota</taxon>
        <taxon>Viridiplantae</taxon>
        <taxon>Streptophyta</taxon>
        <taxon>Embryophyta</taxon>
        <taxon>Tracheophyta</taxon>
        <taxon>Spermatophyta</taxon>
        <taxon>Magnoliopsida</taxon>
        <taxon>Liliopsida</taxon>
        <taxon>Poales</taxon>
        <taxon>Poaceae</taxon>
        <taxon>BOP clade</taxon>
        <taxon>Pooideae</taxon>
        <taxon>Poodae</taxon>
        <taxon>Poeae</taxon>
        <taxon>Poeae Chloroplast Group 2 (Poeae type)</taxon>
        <taxon>Loliodinae</taxon>
        <taxon>Loliinae</taxon>
        <taxon>Lolium</taxon>
    </lineage>
</organism>
<evidence type="ECO:0000313" key="1">
    <source>
        <dbReference type="EMBL" id="KAK1650413.1"/>
    </source>
</evidence>
<comment type="caution">
    <text evidence="1">The sequence shown here is derived from an EMBL/GenBank/DDBJ whole genome shotgun (WGS) entry which is preliminary data.</text>
</comment>
<dbReference type="InterPro" id="IPR006912">
    <property type="entry name" value="Harbinger_derived_prot"/>
</dbReference>
<dbReference type="Proteomes" id="UP001231189">
    <property type="component" value="Unassembled WGS sequence"/>
</dbReference>
<keyword evidence="2" id="KW-1185">Reference proteome</keyword>
<dbReference type="AlphaFoldDB" id="A0AAD8SFU8"/>
<dbReference type="PANTHER" id="PTHR47150:SF5">
    <property type="entry name" value="OS07G0546750 PROTEIN"/>
    <property type="match status" value="1"/>
</dbReference>
<protein>
    <submittedName>
        <fullName evidence="1">Uncharacterized protein</fullName>
    </submittedName>
</protein>
<dbReference type="Pfam" id="PF04827">
    <property type="entry name" value="Plant_tran"/>
    <property type="match status" value="2"/>
</dbReference>
<reference evidence="1" key="1">
    <citation type="submission" date="2023-07" db="EMBL/GenBank/DDBJ databases">
        <title>A chromosome-level genome assembly of Lolium multiflorum.</title>
        <authorList>
            <person name="Chen Y."/>
            <person name="Copetti D."/>
            <person name="Kolliker R."/>
            <person name="Studer B."/>
        </authorList>
    </citation>
    <scope>NUCLEOTIDE SEQUENCE</scope>
    <source>
        <strain evidence="1">02402/16</strain>
        <tissue evidence="1">Leaf</tissue>
    </source>
</reference>
<gene>
    <name evidence="1" type="ORF">QYE76_068218</name>
</gene>
<dbReference type="EMBL" id="JAUUTY010000004">
    <property type="protein sequence ID" value="KAK1650413.1"/>
    <property type="molecule type" value="Genomic_DNA"/>
</dbReference>
<name>A0AAD8SFU8_LOLMU</name>